<feature type="domain" description="Glycoside hydrolase family 5" evidence="10">
    <location>
        <begin position="69"/>
        <end position="350"/>
    </location>
</feature>
<dbReference type="GO" id="GO:0030245">
    <property type="term" value="P:cellulose catabolic process"/>
    <property type="evidence" value="ECO:0007669"/>
    <property type="project" value="UniProtKB-KW"/>
</dbReference>
<dbReference type="Gene3D" id="3.20.20.80">
    <property type="entry name" value="Glycosidases"/>
    <property type="match status" value="1"/>
</dbReference>
<protein>
    <submittedName>
        <fullName evidence="13">Cellulase family glycosylhydrolase</fullName>
    </submittedName>
</protein>
<dbReference type="InterPro" id="IPR001547">
    <property type="entry name" value="Glyco_hydro_5"/>
</dbReference>
<evidence type="ECO:0000256" key="3">
    <source>
        <dbReference type="ARBA" id="ARBA00022801"/>
    </source>
</evidence>
<feature type="signal peptide" evidence="9">
    <location>
        <begin position="1"/>
        <end position="31"/>
    </location>
</feature>
<dbReference type="InterPro" id="IPR016282">
    <property type="entry name" value="Glyco_hydro_5_endoGlcnase_B"/>
</dbReference>
<dbReference type="InterPro" id="IPR050386">
    <property type="entry name" value="Glycosyl_hydrolase_5"/>
</dbReference>
<evidence type="ECO:0000259" key="11">
    <source>
        <dbReference type="Pfam" id="PF03442"/>
    </source>
</evidence>
<keyword evidence="2 9" id="KW-0732">Signal</keyword>
<dbReference type="InterPro" id="IPR005102">
    <property type="entry name" value="Carbo-bd_X2"/>
</dbReference>
<feature type="domain" description="Endoglucanase B carbohydrate binding" evidence="12">
    <location>
        <begin position="469"/>
        <end position="570"/>
    </location>
</feature>
<evidence type="ECO:0000313" key="14">
    <source>
        <dbReference type="Proteomes" id="UP001220962"/>
    </source>
</evidence>
<evidence type="ECO:0000256" key="2">
    <source>
        <dbReference type="ARBA" id="ARBA00022729"/>
    </source>
</evidence>
<dbReference type="PROSITE" id="PS00659">
    <property type="entry name" value="GLYCOSYL_HYDROL_F5"/>
    <property type="match status" value="1"/>
</dbReference>
<gene>
    <name evidence="13" type="ORF">PUW23_05530</name>
</gene>
<dbReference type="PIRSF" id="PIRSF001043">
    <property type="entry name" value="Endoglucanase_B"/>
    <property type="match status" value="1"/>
</dbReference>
<dbReference type="Pfam" id="PF00150">
    <property type="entry name" value="Cellulase"/>
    <property type="match status" value="1"/>
</dbReference>
<evidence type="ECO:0000256" key="1">
    <source>
        <dbReference type="ARBA" id="ARBA00005641"/>
    </source>
</evidence>
<keyword evidence="7" id="KW-0624">Polysaccharide degradation</keyword>
<keyword evidence="4" id="KW-0136">Cellulose degradation</keyword>
<name>A0AAX3N1E9_9BACL</name>
<organism evidence="13 14">
    <name type="scientific">Paenibacillus urinalis</name>
    <dbReference type="NCBI Taxonomy" id="521520"/>
    <lineage>
        <taxon>Bacteria</taxon>
        <taxon>Bacillati</taxon>
        <taxon>Bacillota</taxon>
        <taxon>Bacilli</taxon>
        <taxon>Bacillales</taxon>
        <taxon>Paenibacillaceae</taxon>
        <taxon>Paenibacillus</taxon>
    </lineage>
</organism>
<keyword evidence="3 8" id="KW-0378">Hydrolase</keyword>
<reference evidence="13" key="1">
    <citation type="submission" date="2023-02" db="EMBL/GenBank/DDBJ databases">
        <title>Pathogen: clinical or host-associated sample.</title>
        <authorList>
            <person name="Hergert J."/>
            <person name="Casey R."/>
            <person name="Wagner J."/>
            <person name="Young E.L."/>
            <person name="Oakeson K.F."/>
        </authorList>
    </citation>
    <scope>NUCLEOTIDE SEQUENCE</scope>
    <source>
        <strain evidence="13">2022CK-00830</strain>
    </source>
</reference>
<comment type="similarity">
    <text evidence="1 8">Belongs to the glycosyl hydrolase 5 (cellulase A) family.</text>
</comment>
<evidence type="ECO:0000256" key="6">
    <source>
        <dbReference type="ARBA" id="ARBA00023295"/>
    </source>
</evidence>
<dbReference type="SUPFAM" id="SSF51445">
    <property type="entry name" value="(Trans)glycosidases"/>
    <property type="match status" value="1"/>
</dbReference>
<dbReference type="Gene3D" id="2.60.40.10">
    <property type="entry name" value="Immunoglobulins"/>
    <property type="match status" value="2"/>
</dbReference>
<evidence type="ECO:0000259" key="10">
    <source>
        <dbReference type="Pfam" id="PF00150"/>
    </source>
</evidence>
<dbReference type="InterPro" id="IPR018087">
    <property type="entry name" value="Glyco_hydro_5_CS"/>
</dbReference>
<dbReference type="InterPro" id="IPR013783">
    <property type="entry name" value="Ig-like_fold"/>
</dbReference>
<keyword evidence="5" id="KW-0119">Carbohydrate metabolism</keyword>
<feature type="domain" description="Carbohydrate binding X2" evidence="11">
    <location>
        <begin position="379"/>
        <end position="464"/>
    </location>
</feature>
<dbReference type="InterPro" id="IPR017853">
    <property type="entry name" value="GH"/>
</dbReference>
<dbReference type="PANTHER" id="PTHR31297">
    <property type="entry name" value="GLUCAN ENDO-1,6-BETA-GLUCOSIDASE B"/>
    <property type="match status" value="1"/>
</dbReference>
<dbReference type="Pfam" id="PF18448">
    <property type="entry name" value="CBM46"/>
    <property type="match status" value="1"/>
</dbReference>
<dbReference type="InterPro" id="IPR040946">
    <property type="entry name" value="CBM46"/>
</dbReference>
<dbReference type="EMBL" id="CP118101">
    <property type="protein sequence ID" value="WDH83688.1"/>
    <property type="molecule type" value="Genomic_DNA"/>
</dbReference>
<dbReference type="Pfam" id="PF03442">
    <property type="entry name" value="CBM_X2"/>
    <property type="match status" value="1"/>
</dbReference>
<proteinExistence type="inferred from homology"/>
<evidence type="ECO:0000256" key="5">
    <source>
        <dbReference type="ARBA" id="ARBA00023277"/>
    </source>
</evidence>
<dbReference type="RefSeq" id="WP_274359626.1">
    <property type="nucleotide sequence ID" value="NZ_CP118101.1"/>
</dbReference>
<dbReference type="GO" id="GO:0005576">
    <property type="term" value="C:extracellular region"/>
    <property type="evidence" value="ECO:0007669"/>
    <property type="project" value="TreeGrafter"/>
</dbReference>
<dbReference type="Proteomes" id="UP001220962">
    <property type="component" value="Chromosome"/>
</dbReference>
<evidence type="ECO:0000256" key="7">
    <source>
        <dbReference type="ARBA" id="ARBA00023326"/>
    </source>
</evidence>
<dbReference type="PANTHER" id="PTHR31297:SF41">
    <property type="entry name" value="ENDOGLUCANASE, PUTATIVE (AFU_ORTHOLOGUE AFUA_5G01830)-RELATED"/>
    <property type="match status" value="1"/>
</dbReference>
<evidence type="ECO:0000256" key="9">
    <source>
        <dbReference type="SAM" id="SignalP"/>
    </source>
</evidence>
<accession>A0AAX3N1E9</accession>
<sequence length="573" mass="64909">MVLHKKRSKSLLALAMVPALVISLFTSVAFADKQQEAEPVAKNKLQAYVDDMEPGWNLGNSLDAVGADETAWGNPKITKELIEEIADQGYKSIRIPVTWDSHIGEAPNYTIEPAYLERVEQVVDWALDEDLYVMVNVHHDSWLWISHMETKHDEVLARYNAIWTQVADHFKDHSNKLMFESVNEPRFSDGGTTDEEKMFDMLKELNLSFHSILRESGGKNAERPLVLSTLEASPTQERMDELYATITELNDPNIIATVHYYGFWPFSVNIAGYTHFEKDTKNDIIQTFDNVHNTFVAKGIPVILGEYGLLGFDQSTAVIEQGEKLKFFEFLTHYLNEKDVTHMLWDNGQHMNRTTYEWSDLDFFNMMKESWKGRSATAETDLIFVEKDADVKDANIQLELNGNKLTKLSVDGKNLKKFKDYVVSEDVLTIKASKLEELTASGEYGVNSVITAEFNKGADWKFRVITNSTPVLQDAEGTTEFFAIPVSFNGDLLATMEAKYTDGTVAGPQNWTSFKEFEYTFSPSYDKGEIVLKPNFFNETKDGEVVLTFHFWSGEVITYTITKNGTSVTGSAS</sequence>
<dbReference type="InterPro" id="IPR014756">
    <property type="entry name" value="Ig_E-set"/>
</dbReference>
<evidence type="ECO:0000256" key="8">
    <source>
        <dbReference type="RuleBase" id="RU361153"/>
    </source>
</evidence>
<dbReference type="SUPFAM" id="SSF81296">
    <property type="entry name" value="E set domains"/>
    <property type="match status" value="1"/>
</dbReference>
<keyword evidence="6 8" id="KW-0326">Glycosidase</keyword>
<feature type="chain" id="PRO_5043971166" evidence="9">
    <location>
        <begin position="32"/>
        <end position="573"/>
    </location>
</feature>
<dbReference type="GO" id="GO:0008422">
    <property type="term" value="F:beta-glucosidase activity"/>
    <property type="evidence" value="ECO:0007669"/>
    <property type="project" value="TreeGrafter"/>
</dbReference>
<evidence type="ECO:0000259" key="12">
    <source>
        <dbReference type="Pfam" id="PF18448"/>
    </source>
</evidence>
<dbReference type="AlphaFoldDB" id="A0AAX3N1E9"/>
<evidence type="ECO:0000256" key="4">
    <source>
        <dbReference type="ARBA" id="ARBA00023001"/>
    </source>
</evidence>
<evidence type="ECO:0000313" key="13">
    <source>
        <dbReference type="EMBL" id="WDH83688.1"/>
    </source>
</evidence>
<dbReference type="GO" id="GO:0009986">
    <property type="term" value="C:cell surface"/>
    <property type="evidence" value="ECO:0007669"/>
    <property type="project" value="TreeGrafter"/>
</dbReference>